<reference evidence="7 8" key="1">
    <citation type="submission" date="2023-03" db="EMBL/GenBank/DDBJ databases">
        <title>Draft genome sequence of type strain Streptomyces ferralitis JCM 14344.</title>
        <authorList>
            <person name="Klaysubun C."/>
            <person name="Duangmal K."/>
        </authorList>
    </citation>
    <scope>NUCLEOTIDE SEQUENCE [LARGE SCALE GENOMIC DNA]</scope>
    <source>
        <strain evidence="7 8">JCM 14344</strain>
    </source>
</reference>
<proteinExistence type="predicted"/>
<dbReference type="PANTHER" id="PTHR11274">
    <property type="entry name" value="RAD25/XP-B DNA REPAIR HELICASE"/>
    <property type="match status" value="1"/>
</dbReference>
<evidence type="ECO:0000256" key="4">
    <source>
        <dbReference type="ARBA" id="ARBA00022840"/>
    </source>
</evidence>
<dbReference type="PANTHER" id="PTHR11274:SF0">
    <property type="entry name" value="GENERAL TRANSCRIPTION AND DNA REPAIR FACTOR IIH HELICASE SUBUNIT XPB"/>
    <property type="match status" value="1"/>
</dbReference>
<gene>
    <name evidence="7" type="ORF">P2L57_00800</name>
</gene>
<dbReference type="RefSeq" id="WP_275806501.1">
    <property type="nucleotide sequence ID" value="NZ_BAAANM010000005.1"/>
</dbReference>
<dbReference type="InterPro" id="IPR001650">
    <property type="entry name" value="Helicase_C-like"/>
</dbReference>
<feature type="domain" description="Helicase C-terminal" evidence="6">
    <location>
        <begin position="542"/>
        <end position="706"/>
    </location>
</feature>
<keyword evidence="2" id="KW-0378">Hydrolase</keyword>
<comment type="caution">
    <text evidence="7">The sequence shown here is derived from an EMBL/GenBank/DDBJ whole genome shotgun (WGS) entry which is preliminary data.</text>
</comment>
<dbReference type="EMBL" id="JARHTQ010000001">
    <property type="protein sequence ID" value="MDF2254312.1"/>
    <property type="molecule type" value="Genomic_DNA"/>
</dbReference>
<keyword evidence="3 7" id="KW-0347">Helicase</keyword>
<evidence type="ECO:0000313" key="8">
    <source>
        <dbReference type="Proteomes" id="UP001220022"/>
    </source>
</evidence>
<dbReference type="InterPro" id="IPR006935">
    <property type="entry name" value="Helicase/UvrB_N"/>
</dbReference>
<evidence type="ECO:0000313" key="7">
    <source>
        <dbReference type="EMBL" id="MDF2254312.1"/>
    </source>
</evidence>
<dbReference type="PROSITE" id="PS51194">
    <property type="entry name" value="HELICASE_CTER"/>
    <property type="match status" value="1"/>
</dbReference>
<dbReference type="PROSITE" id="PS51192">
    <property type="entry name" value="HELICASE_ATP_BIND_1"/>
    <property type="match status" value="1"/>
</dbReference>
<dbReference type="InterPro" id="IPR050615">
    <property type="entry name" value="ATP-dep_DNA_Helicase"/>
</dbReference>
<evidence type="ECO:0000259" key="5">
    <source>
        <dbReference type="PROSITE" id="PS51192"/>
    </source>
</evidence>
<protein>
    <submittedName>
        <fullName evidence="7">DEAD/DEAH box helicase family protein</fullName>
    </submittedName>
</protein>
<dbReference type="Pfam" id="PF00271">
    <property type="entry name" value="Helicase_C"/>
    <property type="match status" value="1"/>
</dbReference>
<accession>A0ABT5YSG4</accession>
<feature type="domain" description="Helicase ATP-binding" evidence="5">
    <location>
        <begin position="286"/>
        <end position="459"/>
    </location>
</feature>
<dbReference type="Proteomes" id="UP001220022">
    <property type="component" value="Unassembled WGS sequence"/>
</dbReference>
<evidence type="ECO:0000256" key="2">
    <source>
        <dbReference type="ARBA" id="ARBA00022801"/>
    </source>
</evidence>
<dbReference type="SMART" id="SM00487">
    <property type="entry name" value="DEXDc"/>
    <property type="match status" value="1"/>
</dbReference>
<organism evidence="7 8">
    <name type="scientific">Streptantibioticus ferralitis</name>
    <dbReference type="NCBI Taxonomy" id="236510"/>
    <lineage>
        <taxon>Bacteria</taxon>
        <taxon>Bacillati</taxon>
        <taxon>Actinomycetota</taxon>
        <taxon>Actinomycetes</taxon>
        <taxon>Kitasatosporales</taxon>
        <taxon>Streptomycetaceae</taxon>
        <taxon>Streptantibioticus</taxon>
    </lineage>
</organism>
<name>A0ABT5YSG4_9ACTN</name>
<keyword evidence="4" id="KW-0067">ATP-binding</keyword>
<dbReference type="SUPFAM" id="SSF52540">
    <property type="entry name" value="P-loop containing nucleoside triphosphate hydrolases"/>
    <property type="match status" value="2"/>
</dbReference>
<dbReference type="Gene3D" id="3.30.870.10">
    <property type="entry name" value="Endonuclease Chain A"/>
    <property type="match status" value="1"/>
</dbReference>
<dbReference type="Gene3D" id="3.40.50.300">
    <property type="entry name" value="P-loop containing nucleotide triphosphate hydrolases"/>
    <property type="match status" value="2"/>
</dbReference>
<evidence type="ECO:0000256" key="3">
    <source>
        <dbReference type="ARBA" id="ARBA00022806"/>
    </source>
</evidence>
<keyword evidence="1" id="KW-0547">Nucleotide-binding</keyword>
<dbReference type="InterPro" id="IPR027417">
    <property type="entry name" value="P-loop_NTPase"/>
</dbReference>
<dbReference type="GO" id="GO:0004386">
    <property type="term" value="F:helicase activity"/>
    <property type="evidence" value="ECO:0007669"/>
    <property type="project" value="UniProtKB-KW"/>
</dbReference>
<evidence type="ECO:0000259" key="6">
    <source>
        <dbReference type="PROSITE" id="PS51194"/>
    </source>
</evidence>
<keyword evidence="8" id="KW-1185">Reference proteome</keyword>
<dbReference type="InterPro" id="IPR014001">
    <property type="entry name" value="Helicase_ATP-bd"/>
</dbReference>
<sequence length="719" mass="78950">MTSEFKTVLANVESLYDIPEDDLIGEVLIPAMSVADHARVGAGFFSSQCLAQIAPGLASFLERSNGAVELLISPSINDADCDALIRGALSPEEAIQNAVDRLLEEAALSQHALVHHTLDCLAYLVAAKRLVVRFALMKQGMYHKKLWLLRSGSAWTAIHGSGNATSRGLLVNGEQMSVDRPWADGSASQARVTKLLSRWDTQWANRSPHVLCIALKDGLHVVARRRTGTVPPSIDDFWRAWHTDHAHGLAPPLPPGIDVANPRLLTIPENVEWRTGKFGHQGRAVDAFLGNGSRGVLAIATGGGKTQTALITAVHEQDRHKGPTLVMVIVPSAPLVRQWAEAIRGFGVEPFQPSTMASPRRRSLLEEIRAGLAGQDPFTAVILCTQKLFTEDEHMRSFIAELPDEVLAVLIGDEVHNLGSAGFVTKAPHRFNIRLGLSATPTRQYDANGTEALFQFFGPPVFEFTLRDAISAGCLTPYNYHLHEVELTDQEIAEYEDLTRKLQRKGFVGSDDGKDFGHDAQVEHLLRKRRAVLEQAQAKIPALEQLLDAAGPANVARTLIYTSAKPVALAGPPQIHLVNSTLRRLGIRFHQYTNKETSSSSAAQYLERFADGDYQVLTAMKVLDEGVDLPQTDTAYLLASSTVRREWIQRRGRILRQSPGKKTAELHDFLVVPPQLDTTAARSILHGELARAREFASTAENEYDNDGPREIIGKYETAL</sequence>
<evidence type="ECO:0000256" key="1">
    <source>
        <dbReference type="ARBA" id="ARBA00022741"/>
    </source>
</evidence>
<dbReference type="Pfam" id="PF04851">
    <property type="entry name" value="ResIII"/>
    <property type="match status" value="1"/>
</dbReference>